<dbReference type="SMART" id="SM00194">
    <property type="entry name" value="PTPc"/>
    <property type="match status" value="1"/>
</dbReference>
<dbReference type="PROSITE" id="PS00383">
    <property type="entry name" value="TYR_PHOSPHATASE_1"/>
    <property type="match status" value="1"/>
</dbReference>
<dbReference type="PROSITE" id="PS50056">
    <property type="entry name" value="TYR_PHOSPHATASE_2"/>
    <property type="match status" value="1"/>
</dbReference>
<dbReference type="HOGENOM" id="CLU_003777_0_0_1"/>
<feature type="compositionally biased region" description="Pro residues" evidence="1">
    <location>
        <begin position="1082"/>
        <end position="1091"/>
    </location>
</feature>
<feature type="compositionally biased region" description="Basic and acidic residues" evidence="1">
    <location>
        <begin position="1183"/>
        <end position="1196"/>
    </location>
</feature>
<dbReference type="PRINTS" id="PR00700">
    <property type="entry name" value="PRTYPHPHTASE"/>
</dbReference>
<evidence type="ECO:0000256" key="1">
    <source>
        <dbReference type="SAM" id="MobiDB-lite"/>
    </source>
</evidence>
<feature type="compositionally biased region" description="Basic and acidic residues" evidence="1">
    <location>
        <begin position="1101"/>
        <end position="1114"/>
    </location>
</feature>
<dbReference type="Pfam" id="PF02206">
    <property type="entry name" value="WSN"/>
    <property type="match status" value="1"/>
</dbReference>
<feature type="region of interest" description="Disordered" evidence="1">
    <location>
        <begin position="1038"/>
        <end position="1237"/>
    </location>
</feature>
<accession>G0N679</accession>
<dbReference type="InterPro" id="IPR000242">
    <property type="entry name" value="PTP_cat"/>
</dbReference>
<dbReference type="Proteomes" id="UP000008068">
    <property type="component" value="Unassembled WGS sequence"/>
</dbReference>
<dbReference type="SUPFAM" id="SSF52799">
    <property type="entry name" value="(Phosphotyrosine protein) phosphatases II"/>
    <property type="match status" value="1"/>
</dbReference>
<evidence type="ECO:0000313" key="4">
    <source>
        <dbReference type="EMBL" id="EGT53626.1"/>
    </source>
</evidence>
<feature type="compositionally biased region" description="Polar residues" evidence="1">
    <location>
        <begin position="1116"/>
        <end position="1128"/>
    </location>
</feature>
<feature type="region of interest" description="Disordered" evidence="1">
    <location>
        <begin position="967"/>
        <end position="986"/>
    </location>
</feature>
<dbReference type="SMART" id="SM00453">
    <property type="entry name" value="WSN"/>
    <property type="match status" value="1"/>
</dbReference>
<dbReference type="InterPro" id="IPR029021">
    <property type="entry name" value="Prot-tyrosine_phosphatase-like"/>
</dbReference>
<dbReference type="InterPro" id="IPR016130">
    <property type="entry name" value="Tyr_Pase_AS"/>
</dbReference>
<reference evidence="5" key="1">
    <citation type="submission" date="2011-07" db="EMBL/GenBank/DDBJ databases">
        <authorList>
            <consortium name="Caenorhabditis brenneri Sequencing and Analysis Consortium"/>
            <person name="Wilson R.K."/>
        </authorList>
    </citation>
    <scope>NUCLEOTIDE SEQUENCE [LARGE SCALE GENOMIC DNA]</scope>
    <source>
        <strain evidence="5">PB2801</strain>
    </source>
</reference>
<feature type="domain" description="Tyrosine specific protein phosphatases" evidence="3">
    <location>
        <begin position="1466"/>
        <end position="1539"/>
    </location>
</feature>
<feature type="compositionally biased region" description="Basic and acidic residues" evidence="1">
    <location>
        <begin position="1211"/>
        <end position="1232"/>
    </location>
</feature>
<name>G0N679_CAEBE</name>
<feature type="compositionally biased region" description="Basic and acidic residues" evidence="1">
    <location>
        <begin position="1134"/>
        <end position="1150"/>
    </location>
</feature>
<evidence type="ECO:0008006" key="6">
    <source>
        <dbReference type="Google" id="ProtNLM"/>
    </source>
</evidence>
<dbReference type="InterPro" id="IPR000387">
    <property type="entry name" value="Tyr_Pase_dom"/>
</dbReference>
<sequence length="1651" mass="183722">MTPSAICLDSPAPFLEPPPMERLLRLQVFVGHQPGLLYLTGLLYLKGVLYLTGLLYLTDDTTTNLQEVPNMTSETIPHETPSESEYAARFRRASADDTISHLPRFSRPLSEATSNETSSHPEIARDHRASADDTITNLQEVPNMTSKTIPHETRSESEIAARFRRASADDTLNSLPRFSRATSEATSNGTSSEIASFRRSPADDIITNLQEVPNMTSETIPHETSSESEIAARFRRASADEIIDNLQRLSRITSGIALEIGLLDGSLAPDAAVRDLLHLGSLAPSQLISMDTSLVNSAMAEFKTLIGGIKSSPEVTIVENRLMILEKIRTSFDIAQLKNPNGIVEYRQLLDDVVKLNGEKAKIDPAKNAANAVDSDLRILFERFNELNDAVAKMEKGRMPSMIANIDNVVKEAKSFDSIKTLLKAAKTLKTKSSFLSLLVSEYDFRESIPDSINYDSVPDLLKIIKRVYSYQRSKSNFKAPLEVLLKLIHSRDDSSVKPFSFASGLSRGATDLELLASDSTDAWIQKKTGAVMDRLKVAFDSLNSVMDHLKSVEDGWKSIHTKSNAAVSNLELQTAIFSLTDKSEAVSKAIDSFKAAGMPGSFRKIADIQVPRGLIEKLNAKTENINTFEYVDKLKDLSVLKTALSASPQPNESDVDFVKRVVKSLNDNPKTSEIRESMEQFHTDLVELKTLIPEITSIVPDIIKPFPVLEDYYKDVTDAQKSKFYTDIAKIGDSGVGEIVGIIRDIRKADVAPATSLVNSALKPQKSLSDAVEGAGNLKTLTTPELISLKGSLQDCLKVAEKLGMGVQGLTAIQTASNAQSTLTPLLDVAAILQASTGLAKEHQDSLQKLNRLVTIFKEIEDFQTTLAGYQLVRKKRDSDFKSLETVFDAAAKISDFKEDLKPIQEAMEALNQAKSNQFADAKAALDKLKALDLEFSRFKIADAKDSLTAMDSFFVEYNKKLKTLPPAIPPPKSPSGKKGPPAASNAITAITESPSPIDVVLAFFQTTPGYIVIAFTAVVLGVGTFFLIRRFCCTKKPDNNDDDGPDSVVVSGQTKTPTTTPGTVTPKPDEDADKKKKDPPPPPPPPPPTSGATGSDSNASKDSKDSHPKPSDSNESNAKGSASKDSMTGGGEQKEEEAPKKDPSDDKTQTNGTVSEAPDLTSTVSCSNQRVSRAVVRQAPKPREASKESKETPKKPKKRVATPMPKGTAVERPKWQVENLKTADEGAPKEQEDELEGTQCSYRHYPCFSLARNMINQFEDFASYSKTPLDWLITQCDIQKAWADTPQHEREDHKFERRCLLYICRQQHRFYLKGFQDTYMNCNFIEVGGYRIYMSQAPQNGDETVHDTGNARRLSATDYKHVAMVHQADIKLIIMLCGLREKNRKTCAEYYPTIVGHTLKYGRYEITLQKKLTMDQLPPMFIKDKEHFVLYKLFIQEKVTGQVKAVDLLTYSGWFLEETPREPEPALQMIQLADSYNKAHVLVHCVDGVGRTGTLVAIKQGILAAQAAQNRNFEVQQIIEQVRQRRFGAVRKPSEVTYIVLCVTKHMMNLYEIKYLRDYWYIWYYHQEVCKDSYNPLKVKQEEMFFVRDKRDRNALDDAKRQEYEPEEEGVKKEADKVVEKPPKEKSMSKKSKKEKSKKEKSKKSKEQV</sequence>
<protein>
    <recommendedName>
        <fullName evidence="6">Protein-tyrosine-phosphatase</fullName>
    </recommendedName>
</protein>
<dbReference type="Pfam" id="PF00102">
    <property type="entry name" value="Y_phosphatase"/>
    <property type="match status" value="1"/>
</dbReference>
<feature type="compositionally biased region" description="Basic and acidic residues" evidence="1">
    <location>
        <begin position="1598"/>
        <end position="1630"/>
    </location>
</feature>
<gene>
    <name evidence="4" type="ORF">CAEBREN_22163</name>
</gene>
<feature type="compositionally biased region" description="Polar residues" evidence="1">
    <location>
        <begin position="177"/>
        <end position="194"/>
    </location>
</feature>
<feature type="region of interest" description="Disordered" evidence="1">
    <location>
        <begin position="1598"/>
        <end position="1651"/>
    </location>
</feature>
<proteinExistence type="predicted"/>
<dbReference type="PROSITE" id="PS50055">
    <property type="entry name" value="TYR_PHOSPHATASE_PTP"/>
    <property type="match status" value="1"/>
</dbReference>
<feature type="compositionally biased region" description="Low complexity" evidence="1">
    <location>
        <begin position="976"/>
        <end position="986"/>
    </location>
</feature>
<feature type="compositionally biased region" description="Polar residues" evidence="1">
    <location>
        <begin position="1151"/>
        <end position="1173"/>
    </location>
</feature>
<keyword evidence="5" id="KW-1185">Reference proteome</keyword>
<feature type="region of interest" description="Disordered" evidence="1">
    <location>
        <begin position="177"/>
        <end position="198"/>
    </location>
</feature>
<dbReference type="eggNOG" id="ENOG502QQEE">
    <property type="taxonomic scope" value="Eukaryota"/>
</dbReference>
<evidence type="ECO:0000259" key="3">
    <source>
        <dbReference type="PROSITE" id="PS50056"/>
    </source>
</evidence>
<dbReference type="PANTHER" id="PTHR32525">
    <property type="entry name" value="PROTEIN-TYROSINE-PHOSPHATASE"/>
    <property type="match status" value="1"/>
</dbReference>
<dbReference type="SMART" id="SM00404">
    <property type="entry name" value="PTPc_motif"/>
    <property type="match status" value="1"/>
</dbReference>
<dbReference type="InterPro" id="IPR003595">
    <property type="entry name" value="Tyr_Pase_cat"/>
</dbReference>
<organism evidence="5">
    <name type="scientific">Caenorhabditis brenneri</name>
    <name type="common">Nematode worm</name>
    <dbReference type="NCBI Taxonomy" id="135651"/>
    <lineage>
        <taxon>Eukaryota</taxon>
        <taxon>Metazoa</taxon>
        <taxon>Ecdysozoa</taxon>
        <taxon>Nematoda</taxon>
        <taxon>Chromadorea</taxon>
        <taxon>Rhabditida</taxon>
        <taxon>Rhabditina</taxon>
        <taxon>Rhabditomorpha</taxon>
        <taxon>Rhabditoidea</taxon>
        <taxon>Rhabditidae</taxon>
        <taxon>Peloderinae</taxon>
        <taxon>Caenorhabditis</taxon>
    </lineage>
</organism>
<dbReference type="PANTHER" id="PTHR32525:SF3">
    <property type="entry name" value="DOMAIN OF UNKNOWN FUNCTION WSN DOMAIN-CONTAINING PROTEIN-RELATED"/>
    <property type="match status" value="1"/>
</dbReference>
<dbReference type="GO" id="GO:0004725">
    <property type="term" value="F:protein tyrosine phosphatase activity"/>
    <property type="evidence" value="ECO:0007669"/>
    <property type="project" value="InterPro"/>
</dbReference>
<feature type="compositionally biased region" description="Basic residues" evidence="1">
    <location>
        <begin position="1631"/>
        <end position="1651"/>
    </location>
</feature>
<dbReference type="CDD" id="cd00047">
    <property type="entry name" value="PTPc"/>
    <property type="match status" value="1"/>
</dbReference>
<feature type="compositionally biased region" description="Low complexity" evidence="1">
    <location>
        <begin position="1048"/>
        <end position="1068"/>
    </location>
</feature>
<dbReference type="InParanoid" id="G0N679"/>
<evidence type="ECO:0000259" key="2">
    <source>
        <dbReference type="PROSITE" id="PS50055"/>
    </source>
</evidence>
<dbReference type="EMBL" id="GL379842">
    <property type="protein sequence ID" value="EGT53626.1"/>
    <property type="molecule type" value="Genomic_DNA"/>
</dbReference>
<feature type="domain" description="Tyrosine-protein phosphatase" evidence="2">
    <location>
        <begin position="1304"/>
        <end position="1548"/>
    </location>
</feature>
<dbReference type="STRING" id="135651.G0N679"/>
<feature type="compositionally biased region" description="Basic and acidic residues" evidence="1">
    <location>
        <begin position="1069"/>
        <end position="1081"/>
    </location>
</feature>
<dbReference type="InterPro" id="IPR003125">
    <property type="entry name" value="WSN"/>
</dbReference>
<dbReference type="Gene3D" id="3.90.190.10">
    <property type="entry name" value="Protein tyrosine phosphatase superfamily"/>
    <property type="match status" value="1"/>
</dbReference>
<dbReference type="OrthoDB" id="5840721at2759"/>
<evidence type="ECO:0000313" key="5">
    <source>
        <dbReference type="Proteomes" id="UP000008068"/>
    </source>
</evidence>